<dbReference type="Proteomes" id="UP000676565">
    <property type="component" value="Unassembled WGS sequence"/>
</dbReference>
<evidence type="ECO:0000313" key="1">
    <source>
        <dbReference type="EMBL" id="MBP3953789.1"/>
    </source>
</evidence>
<accession>A0ABS5BJC5</accession>
<protein>
    <recommendedName>
        <fullName evidence="3">Transposase DDE domain-containing protein</fullName>
    </recommendedName>
</protein>
<name>A0ABS5BJC5_9BACT</name>
<keyword evidence="2" id="KW-1185">Reference proteome</keyword>
<gene>
    <name evidence="1" type="ORF">J8F10_00545</name>
</gene>
<comment type="caution">
    <text evidence="1">The sequence shown here is derived from an EMBL/GenBank/DDBJ whole genome shotgun (WGS) entry which is preliminary data.</text>
</comment>
<proteinExistence type="predicted"/>
<dbReference type="EMBL" id="JAGKQQ010000001">
    <property type="protein sequence ID" value="MBP3953789.1"/>
    <property type="molecule type" value="Genomic_DNA"/>
</dbReference>
<dbReference type="RefSeq" id="WP_210651567.1">
    <property type="nucleotide sequence ID" value="NZ_JAGKQQ010000001.1"/>
</dbReference>
<sequence length="148" mass="17063">MLVWQRKGESHARVYAFRGWGDATAVSEANRARLGRRRYRERFGIETSYRQKNQARGWTTSTNPEYRLLLEGVALLLRQVWVYLTLRIARARGLAPTAWVAQFRWPRCSTGSRNGSAHDTHAHDVLPCHTIHLQTLTKPWHEVCAIGV</sequence>
<evidence type="ECO:0008006" key="3">
    <source>
        <dbReference type="Google" id="ProtNLM"/>
    </source>
</evidence>
<reference evidence="1 2" key="1">
    <citation type="submission" date="2021-04" db="EMBL/GenBank/DDBJ databases">
        <authorList>
            <person name="Ivanova A."/>
        </authorList>
    </citation>
    <scope>NUCLEOTIDE SEQUENCE [LARGE SCALE GENOMIC DNA]</scope>
    <source>
        <strain evidence="1 2">G18</strain>
    </source>
</reference>
<evidence type="ECO:0000313" key="2">
    <source>
        <dbReference type="Proteomes" id="UP000676565"/>
    </source>
</evidence>
<organism evidence="1 2">
    <name type="scientific">Gemmata palustris</name>
    <dbReference type="NCBI Taxonomy" id="2822762"/>
    <lineage>
        <taxon>Bacteria</taxon>
        <taxon>Pseudomonadati</taxon>
        <taxon>Planctomycetota</taxon>
        <taxon>Planctomycetia</taxon>
        <taxon>Gemmatales</taxon>
        <taxon>Gemmataceae</taxon>
        <taxon>Gemmata</taxon>
    </lineage>
</organism>